<reference evidence="1 2" key="1">
    <citation type="journal article" date="2022" name="Plant J.">
        <title>Chromosome-level genome of Camellia lanceoleosa provides a valuable resource for understanding genome evolution and self-incompatibility.</title>
        <authorList>
            <person name="Gong W."/>
            <person name="Xiao S."/>
            <person name="Wang L."/>
            <person name="Liao Z."/>
            <person name="Chang Y."/>
            <person name="Mo W."/>
            <person name="Hu G."/>
            <person name="Li W."/>
            <person name="Zhao G."/>
            <person name="Zhu H."/>
            <person name="Hu X."/>
            <person name="Ji K."/>
            <person name="Xiang X."/>
            <person name="Song Q."/>
            <person name="Yuan D."/>
            <person name="Jin S."/>
            <person name="Zhang L."/>
        </authorList>
    </citation>
    <scope>NUCLEOTIDE SEQUENCE [LARGE SCALE GENOMIC DNA]</scope>
    <source>
        <strain evidence="1">SQ_2022a</strain>
    </source>
</reference>
<sequence>MASSRRSGPVFAKDDAPLIRERKGELIGCSTFDSGQLLDVKQVTDDHICLVANAGCRVKDLAHIEEHMKAFKAKGGDVSWHIHDEKSLLALQVKNTLLRDKTDNHSQLK</sequence>
<comment type="caution">
    <text evidence="1">The sequence shown here is derived from an EMBL/GenBank/DDBJ whole genome shotgun (WGS) entry which is preliminary data.</text>
</comment>
<evidence type="ECO:0000313" key="1">
    <source>
        <dbReference type="EMBL" id="KAI8021803.1"/>
    </source>
</evidence>
<dbReference type="EMBL" id="CM045763">
    <property type="protein sequence ID" value="KAI8021803.1"/>
    <property type="molecule type" value="Genomic_DNA"/>
</dbReference>
<proteinExistence type="predicted"/>
<dbReference type="Proteomes" id="UP001060215">
    <property type="component" value="Chromosome 6"/>
</dbReference>
<organism evidence="1 2">
    <name type="scientific">Camellia lanceoleosa</name>
    <dbReference type="NCBI Taxonomy" id="1840588"/>
    <lineage>
        <taxon>Eukaryota</taxon>
        <taxon>Viridiplantae</taxon>
        <taxon>Streptophyta</taxon>
        <taxon>Embryophyta</taxon>
        <taxon>Tracheophyta</taxon>
        <taxon>Spermatophyta</taxon>
        <taxon>Magnoliopsida</taxon>
        <taxon>eudicotyledons</taxon>
        <taxon>Gunneridae</taxon>
        <taxon>Pentapetalae</taxon>
        <taxon>asterids</taxon>
        <taxon>Ericales</taxon>
        <taxon>Theaceae</taxon>
        <taxon>Camellia</taxon>
    </lineage>
</organism>
<gene>
    <name evidence="1" type="ORF">LOK49_LG03G03353</name>
</gene>
<accession>A0ACC0I911</accession>
<evidence type="ECO:0000313" key="2">
    <source>
        <dbReference type="Proteomes" id="UP001060215"/>
    </source>
</evidence>
<protein>
    <submittedName>
        <fullName evidence="1">Uncharacterized protein</fullName>
    </submittedName>
</protein>
<keyword evidence="2" id="KW-1185">Reference proteome</keyword>
<name>A0ACC0I911_9ERIC</name>